<evidence type="ECO:0000313" key="2">
    <source>
        <dbReference type="EMBL" id="TYQ08987.1"/>
    </source>
</evidence>
<accession>A0A652YZF3</accession>
<evidence type="ECO:0000256" key="1">
    <source>
        <dbReference type="SAM" id="MobiDB-lite"/>
    </source>
</evidence>
<gene>
    <name evidence="2" type="ORF">FNL38_1011365</name>
</gene>
<dbReference type="EMBL" id="VNIQ01000001">
    <property type="protein sequence ID" value="TYQ08987.1"/>
    <property type="molecule type" value="Genomic_DNA"/>
</dbReference>
<dbReference type="AlphaFoldDB" id="A0A652YZF3"/>
<name>A0A652YZF3_NOCGL</name>
<feature type="region of interest" description="Disordered" evidence="1">
    <location>
        <begin position="1"/>
        <end position="27"/>
    </location>
</feature>
<sequence length="79" mass="8475">MTAPLHSRQLRSVSTAKRTERESVRRRHGASEVKIFGSVASAVAGEELSELLATHVGVVAREVSKEAVPETAHADLVDV</sequence>
<organism evidence="2">
    <name type="scientific">Nocardia globerula</name>
    <dbReference type="NCBI Taxonomy" id="1818"/>
    <lineage>
        <taxon>Bacteria</taxon>
        <taxon>Bacillati</taxon>
        <taxon>Actinomycetota</taxon>
        <taxon>Actinomycetes</taxon>
        <taxon>Mycobacteriales</taxon>
        <taxon>Nocardiaceae</taxon>
        <taxon>Nocardia</taxon>
    </lineage>
</organism>
<protein>
    <submittedName>
        <fullName evidence="2">Uncharacterized protein</fullName>
    </submittedName>
</protein>
<comment type="caution">
    <text evidence="2">The sequence shown here is derived from an EMBL/GenBank/DDBJ whole genome shotgun (WGS) entry which is preliminary data.</text>
</comment>
<reference evidence="2" key="1">
    <citation type="submission" date="2019-07" db="EMBL/GenBank/DDBJ databases">
        <title>Genomic Encyclopedia of Type Strains, Phase IV (KMG-IV): sequencing the most valuable type-strain genomes for metagenomic binning, comparative biology and taxonomic classification.</title>
        <authorList>
            <person name="Goeker M."/>
        </authorList>
    </citation>
    <scope>NUCLEOTIDE SEQUENCE</scope>
    <source>
        <strain evidence="2">DSM 44596</strain>
    </source>
</reference>
<proteinExistence type="predicted"/>